<sequence length="336" mass="36879">MRVCVCGLVVEMRNGNGRATCHGANDDENTGGWRGAPPFIYEYMRRAVFRPNRTELEIKGLGRSFSTTIRTPERSPSTTYLFFIFLLFFGGSRVTTKNLLSSRPPPPPDRAATRHPPSGPPHLRRASSTTQSSRAPCSTTTITAAAAAASFLFSVKGGFRRVKSRRFKPGVKRGCGGGGGGGGETTKRRAATAVAFAQQAAACRRGFPREAWRTSDSSTEPERQPRSRPAFRTSDARIMAARIVARIRKVKINLNLEPCEYASAGGRSRSRSRGRGRGRRRRRRALELWHPSAKVEKVKYGRSRGAALHESSTAVTLRYASLATIVYSQSQSQSQS</sequence>
<gene>
    <name evidence="2" type="ORF">V9T40_013079</name>
</gene>
<name>A0AAN9TWL2_9HEMI</name>
<feature type="region of interest" description="Disordered" evidence="1">
    <location>
        <begin position="207"/>
        <end position="233"/>
    </location>
</feature>
<comment type="caution">
    <text evidence="2">The sequence shown here is derived from an EMBL/GenBank/DDBJ whole genome shotgun (WGS) entry which is preliminary data.</text>
</comment>
<proteinExistence type="predicted"/>
<dbReference type="AlphaFoldDB" id="A0AAN9TWL2"/>
<feature type="region of interest" description="Disordered" evidence="1">
    <location>
        <begin position="98"/>
        <end position="138"/>
    </location>
</feature>
<protein>
    <submittedName>
        <fullName evidence="2">Uncharacterized protein</fullName>
    </submittedName>
</protein>
<evidence type="ECO:0000313" key="2">
    <source>
        <dbReference type="EMBL" id="KAK7595254.1"/>
    </source>
</evidence>
<feature type="region of interest" description="Disordered" evidence="1">
    <location>
        <begin position="263"/>
        <end position="283"/>
    </location>
</feature>
<keyword evidence="3" id="KW-1185">Reference proteome</keyword>
<dbReference type="Proteomes" id="UP001367676">
    <property type="component" value="Unassembled WGS sequence"/>
</dbReference>
<reference evidence="2 3" key="1">
    <citation type="submission" date="2024-03" db="EMBL/GenBank/DDBJ databases">
        <title>Adaptation during the transition from Ophiocordyceps entomopathogen to insect associate is accompanied by gene loss and intensified selection.</title>
        <authorList>
            <person name="Ward C.M."/>
            <person name="Onetto C.A."/>
            <person name="Borneman A.R."/>
        </authorList>
    </citation>
    <scope>NUCLEOTIDE SEQUENCE [LARGE SCALE GENOMIC DNA]</scope>
    <source>
        <strain evidence="2">AWRI1</strain>
        <tissue evidence="2">Single Adult Female</tissue>
    </source>
</reference>
<accession>A0AAN9TWL2</accession>
<evidence type="ECO:0000256" key="1">
    <source>
        <dbReference type="SAM" id="MobiDB-lite"/>
    </source>
</evidence>
<evidence type="ECO:0000313" key="3">
    <source>
        <dbReference type="Proteomes" id="UP001367676"/>
    </source>
</evidence>
<feature type="compositionally biased region" description="Basic residues" evidence="1">
    <location>
        <begin position="268"/>
        <end position="283"/>
    </location>
</feature>
<feature type="compositionally biased region" description="Low complexity" evidence="1">
    <location>
        <begin position="126"/>
        <end position="138"/>
    </location>
</feature>
<organism evidence="2 3">
    <name type="scientific">Parthenolecanium corni</name>
    <dbReference type="NCBI Taxonomy" id="536013"/>
    <lineage>
        <taxon>Eukaryota</taxon>
        <taxon>Metazoa</taxon>
        <taxon>Ecdysozoa</taxon>
        <taxon>Arthropoda</taxon>
        <taxon>Hexapoda</taxon>
        <taxon>Insecta</taxon>
        <taxon>Pterygota</taxon>
        <taxon>Neoptera</taxon>
        <taxon>Paraneoptera</taxon>
        <taxon>Hemiptera</taxon>
        <taxon>Sternorrhyncha</taxon>
        <taxon>Coccoidea</taxon>
        <taxon>Coccidae</taxon>
        <taxon>Parthenolecanium</taxon>
    </lineage>
</organism>
<dbReference type="EMBL" id="JBBCAQ010000018">
    <property type="protein sequence ID" value="KAK7595254.1"/>
    <property type="molecule type" value="Genomic_DNA"/>
</dbReference>